<dbReference type="RefSeq" id="WP_124696810.1">
    <property type="nucleotide sequence ID" value="NZ_JBHUFE010000005.1"/>
</dbReference>
<feature type="signal peptide" evidence="6">
    <location>
        <begin position="1"/>
        <end position="28"/>
    </location>
</feature>
<dbReference type="GO" id="GO:0015689">
    <property type="term" value="P:molybdate ion transport"/>
    <property type="evidence" value="ECO:0007669"/>
    <property type="project" value="InterPro"/>
</dbReference>
<dbReference type="Proteomes" id="UP000282529">
    <property type="component" value="Unassembled WGS sequence"/>
</dbReference>
<dbReference type="Gene3D" id="3.40.190.10">
    <property type="entry name" value="Periplasmic binding protein-like II"/>
    <property type="match status" value="2"/>
</dbReference>
<dbReference type="AlphaFoldDB" id="A0A3N9P127"/>
<organism evidence="7 8">
    <name type="scientific">Paenibacillus rhizophilus</name>
    <dbReference type="NCBI Taxonomy" id="1850366"/>
    <lineage>
        <taxon>Bacteria</taxon>
        <taxon>Bacillati</taxon>
        <taxon>Bacillota</taxon>
        <taxon>Bacilli</taxon>
        <taxon>Bacillales</taxon>
        <taxon>Paenibacillaceae</taxon>
        <taxon>Paenibacillus</taxon>
    </lineage>
</organism>
<feature type="binding site" evidence="5">
    <location>
        <position position="69"/>
    </location>
    <ligand>
        <name>molybdate</name>
        <dbReference type="ChEBI" id="CHEBI:36264"/>
    </ligand>
</feature>
<proteinExistence type="inferred from homology"/>
<dbReference type="SUPFAM" id="SSF53850">
    <property type="entry name" value="Periplasmic binding protein-like II"/>
    <property type="match status" value="1"/>
</dbReference>
<evidence type="ECO:0000256" key="6">
    <source>
        <dbReference type="SAM" id="SignalP"/>
    </source>
</evidence>
<dbReference type="InterPro" id="IPR005950">
    <property type="entry name" value="ModA"/>
</dbReference>
<feature type="binding site" evidence="5">
    <location>
        <position position="194"/>
    </location>
    <ligand>
        <name>molybdate</name>
        <dbReference type="ChEBI" id="CHEBI:36264"/>
    </ligand>
</feature>
<name>A0A3N9P127_9BACL</name>
<dbReference type="GO" id="GO:0046872">
    <property type="term" value="F:metal ion binding"/>
    <property type="evidence" value="ECO:0007669"/>
    <property type="project" value="UniProtKB-KW"/>
</dbReference>
<accession>A0A3N9P127</accession>
<gene>
    <name evidence="7" type="primary">modA</name>
    <name evidence="7" type="ORF">EH198_17550</name>
</gene>
<sequence length="258" mass="27526">MLKKLAMLVMAVAIFAALPTAVTGKVEAASKTQIIVSAAASLQDSLDKIAVQYEKSHPNIDLVFNYAASGTLQKQIEQGAPADLFFSAGDKQMKALVDGGLISKNKGLLKNQLVVVVPASSKAKLTTISQLTGSSFKKVAVGQPESVPAGQYAQQSLTFKQIWDTLQSKLVFGKDVRAVLSYVETGNVDAGFVYKTDALTSSKVKIALTVASFAHKPINYPLGIVKSTEHKAEAEAFYAYLQTSAATSVFKSYGFSLY</sequence>
<dbReference type="PIRSF" id="PIRSF004846">
    <property type="entry name" value="ModA"/>
    <property type="match status" value="1"/>
</dbReference>
<dbReference type="Pfam" id="PF13531">
    <property type="entry name" value="SBP_bac_11"/>
    <property type="match status" value="1"/>
</dbReference>
<feature type="binding site" evidence="5">
    <location>
        <position position="41"/>
    </location>
    <ligand>
        <name>molybdate</name>
        <dbReference type="ChEBI" id="CHEBI:36264"/>
    </ligand>
</feature>
<dbReference type="GO" id="GO:0030973">
    <property type="term" value="F:molybdate ion binding"/>
    <property type="evidence" value="ECO:0007669"/>
    <property type="project" value="UniProtKB-ARBA"/>
</dbReference>
<feature type="binding site" evidence="5">
    <location>
        <position position="176"/>
    </location>
    <ligand>
        <name>molybdate</name>
        <dbReference type="ChEBI" id="CHEBI:36264"/>
    </ligand>
</feature>
<keyword evidence="2 5" id="KW-0500">Molybdenum</keyword>
<comment type="caution">
    <text evidence="7">The sequence shown here is derived from an EMBL/GenBank/DDBJ whole genome shotgun (WGS) entry which is preliminary data.</text>
</comment>
<dbReference type="OrthoDB" id="9785015at2"/>
<dbReference type="NCBIfam" id="TIGR01256">
    <property type="entry name" value="modA"/>
    <property type="match status" value="1"/>
</dbReference>
<keyword evidence="4 6" id="KW-0732">Signal</keyword>
<protein>
    <submittedName>
        <fullName evidence="7">Molybdate ABC transporter substrate-binding protein</fullName>
    </submittedName>
</protein>
<dbReference type="PANTHER" id="PTHR30632:SF0">
    <property type="entry name" value="SULFATE-BINDING PROTEIN"/>
    <property type="match status" value="1"/>
</dbReference>
<keyword evidence="8" id="KW-1185">Reference proteome</keyword>
<evidence type="ECO:0000313" key="7">
    <source>
        <dbReference type="EMBL" id="RQW09888.1"/>
    </source>
</evidence>
<dbReference type="InterPro" id="IPR041879">
    <property type="entry name" value="YvgL-like_PBP2"/>
</dbReference>
<evidence type="ECO:0000256" key="1">
    <source>
        <dbReference type="ARBA" id="ARBA00009175"/>
    </source>
</evidence>
<reference evidence="7 8" key="1">
    <citation type="submission" date="2018-11" db="EMBL/GenBank/DDBJ databases">
        <title>Genome sequence of strain 7197.</title>
        <authorList>
            <person name="Gao J."/>
            <person name="Sun J."/>
        </authorList>
    </citation>
    <scope>NUCLEOTIDE SEQUENCE [LARGE SCALE GENOMIC DNA]</scope>
    <source>
        <strain evidence="7 8">7197</strain>
    </source>
</reference>
<dbReference type="FunFam" id="3.40.190.10:FF:000035">
    <property type="entry name" value="Molybdate ABC transporter substrate-binding protein"/>
    <property type="match status" value="1"/>
</dbReference>
<evidence type="ECO:0000313" key="8">
    <source>
        <dbReference type="Proteomes" id="UP000282529"/>
    </source>
</evidence>
<feature type="binding site" evidence="5">
    <location>
        <position position="149"/>
    </location>
    <ligand>
        <name>molybdate</name>
        <dbReference type="ChEBI" id="CHEBI:36264"/>
    </ligand>
</feature>
<evidence type="ECO:0000256" key="4">
    <source>
        <dbReference type="ARBA" id="ARBA00022729"/>
    </source>
</evidence>
<dbReference type="EMBL" id="RQPI01000011">
    <property type="protein sequence ID" value="RQW09888.1"/>
    <property type="molecule type" value="Genomic_DNA"/>
</dbReference>
<evidence type="ECO:0000256" key="3">
    <source>
        <dbReference type="ARBA" id="ARBA00022723"/>
    </source>
</evidence>
<dbReference type="InterPro" id="IPR050682">
    <property type="entry name" value="ModA/WtpA"/>
</dbReference>
<evidence type="ECO:0000256" key="2">
    <source>
        <dbReference type="ARBA" id="ARBA00022505"/>
    </source>
</evidence>
<comment type="similarity">
    <text evidence="1">Belongs to the bacterial solute-binding protein ModA family.</text>
</comment>
<evidence type="ECO:0000256" key="5">
    <source>
        <dbReference type="PIRSR" id="PIRSR004846-1"/>
    </source>
</evidence>
<dbReference type="PANTHER" id="PTHR30632">
    <property type="entry name" value="MOLYBDATE-BINDING PERIPLASMIC PROTEIN"/>
    <property type="match status" value="1"/>
</dbReference>
<feature type="chain" id="PRO_5018187390" evidence="6">
    <location>
        <begin position="29"/>
        <end position="258"/>
    </location>
</feature>
<dbReference type="CDD" id="cd13537">
    <property type="entry name" value="PBP2_YvgL_like"/>
    <property type="match status" value="1"/>
</dbReference>
<keyword evidence="3 5" id="KW-0479">Metal-binding</keyword>
<dbReference type="GO" id="GO:1901359">
    <property type="term" value="F:tungstate binding"/>
    <property type="evidence" value="ECO:0007669"/>
    <property type="project" value="UniProtKB-ARBA"/>
</dbReference>